<evidence type="ECO:0000313" key="9">
    <source>
        <dbReference type="Proteomes" id="UP000008315"/>
    </source>
</evidence>
<keyword evidence="6" id="KW-0479">Metal-binding</keyword>
<evidence type="ECO:0000313" key="8">
    <source>
        <dbReference type="EMBL" id="CCE24519.1"/>
    </source>
</evidence>
<dbReference type="HAMAP" id="MF_00020">
    <property type="entry name" value="Acetate_kinase"/>
    <property type="match status" value="1"/>
</dbReference>
<comment type="pathway">
    <text evidence="6">Metabolic intermediate biosynthesis; acetyl-CoA biosynthesis; acetyl-CoA from acetate: step 1/2.</text>
</comment>
<comment type="catalytic activity">
    <reaction evidence="6">
        <text>acetate + ATP = acetyl phosphate + ADP</text>
        <dbReference type="Rhea" id="RHEA:11352"/>
        <dbReference type="ChEBI" id="CHEBI:22191"/>
        <dbReference type="ChEBI" id="CHEBI:30089"/>
        <dbReference type="ChEBI" id="CHEBI:30616"/>
        <dbReference type="ChEBI" id="CHEBI:456216"/>
        <dbReference type="EC" id="2.7.2.1"/>
    </reaction>
</comment>
<feature type="binding site" evidence="6">
    <location>
        <begin position="282"/>
        <end position="284"/>
    </location>
    <ligand>
        <name>ATP</name>
        <dbReference type="ChEBI" id="CHEBI:30616"/>
    </ligand>
</feature>
<comment type="function">
    <text evidence="6">Catalyzes the formation of acetyl phosphate from acetate and ATP. Can also catalyze the reverse reaction.</text>
</comment>
<evidence type="ECO:0000256" key="4">
    <source>
        <dbReference type="ARBA" id="ARBA00022777"/>
    </source>
</evidence>
<dbReference type="GO" id="GO:0005737">
    <property type="term" value="C:cytoplasm"/>
    <property type="evidence" value="ECO:0007669"/>
    <property type="project" value="UniProtKB-SubCell"/>
</dbReference>
<keyword evidence="5 6" id="KW-0067">ATP-binding</keyword>
<dbReference type="PRINTS" id="PR00471">
    <property type="entry name" value="ACETATEKNASE"/>
</dbReference>
<evidence type="ECO:0000256" key="2">
    <source>
        <dbReference type="ARBA" id="ARBA00022679"/>
    </source>
</evidence>
<dbReference type="PROSITE" id="PS01076">
    <property type="entry name" value="ACETATE_KINASE_2"/>
    <property type="match status" value="1"/>
</dbReference>
<keyword evidence="6" id="KW-0460">Magnesium</keyword>
<dbReference type="BRENDA" id="2.7.2.1">
    <property type="organism ID" value="8056"/>
</dbReference>
<keyword evidence="4 6" id="KW-0418">Kinase</keyword>
<evidence type="ECO:0000256" key="3">
    <source>
        <dbReference type="ARBA" id="ARBA00022741"/>
    </source>
</evidence>
<dbReference type="PATRIC" id="fig|271065.3.peg.2922"/>
<dbReference type="EMBL" id="FO082060">
    <property type="protein sequence ID" value="CCE24519.1"/>
    <property type="molecule type" value="Genomic_DNA"/>
</dbReference>
<dbReference type="GO" id="GO:0000287">
    <property type="term" value="F:magnesium ion binding"/>
    <property type="evidence" value="ECO:0007669"/>
    <property type="project" value="UniProtKB-UniRule"/>
</dbReference>
<dbReference type="STRING" id="1091494.MEALZ_2853"/>
<feature type="site" description="Transition state stabilizer" evidence="6">
    <location>
        <position position="241"/>
    </location>
</feature>
<comment type="similarity">
    <text evidence="1 6 7">Belongs to the acetokinase family.</text>
</comment>
<dbReference type="InterPro" id="IPR000890">
    <property type="entry name" value="Aliphatic_acid_kin_short-chain"/>
</dbReference>
<name>G4T0C7_META2</name>
<keyword evidence="3 6" id="KW-0547">Nucleotide-binding</keyword>
<dbReference type="PANTHER" id="PTHR21060">
    <property type="entry name" value="ACETATE KINASE"/>
    <property type="match status" value="1"/>
</dbReference>
<dbReference type="PANTHER" id="PTHR21060:SF15">
    <property type="entry name" value="ACETATE KINASE-RELATED"/>
    <property type="match status" value="1"/>
</dbReference>
<proteinExistence type="inferred from homology"/>
<keyword evidence="9" id="KW-1185">Reference proteome</keyword>
<evidence type="ECO:0000256" key="5">
    <source>
        <dbReference type="ARBA" id="ARBA00022840"/>
    </source>
</evidence>
<dbReference type="GO" id="GO:0005524">
    <property type="term" value="F:ATP binding"/>
    <property type="evidence" value="ECO:0007669"/>
    <property type="project" value="UniProtKB-KW"/>
</dbReference>
<dbReference type="AlphaFoldDB" id="G4T0C7"/>
<feature type="binding site" evidence="6">
    <location>
        <begin position="330"/>
        <end position="334"/>
    </location>
    <ligand>
        <name>ATP</name>
        <dbReference type="ChEBI" id="CHEBI:30616"/>
    </ligand>
</feature>
<dbReference type="PROSITE" id="PS01075">
    <property type="entry name" value="ACETATE_KINASE_1"/>
    <property type="match status" value="1"/>
</dbReference>
<evidence type="ECO:0000256" key="7">
    <source>
        <dbReference type="RuleBase" id="RU003835"/>
    </source>
</evidence>
<feature type="site" description="Transition state stabilizer" evidence="6">
    <location>
        <position position="180"/>
    </location>
</feature>
<dbReference type="SUPFAM" id="SSF53067">
    <property type="entry name" value="Actin-like ATPase domain"/>
    <property type="match status" value="2"/>
</dbReference>
<comment type="subunit">
    <text evidence="6">Homodimer.</text>
</comment>
<keyword evidence="6" id="KW-0963">Cytoplasm</keyword>
<dbReference type="NCBIfam" id="TIGR00016">
    <property type="entry name" value="ackA"/>
    <property type="match status" value="1"/>
</dbReference>
<dbReference type="KEGG" id="mah:MEALZ_2853"/>
<feature type="binding site" evidence="6">
    <location>
        <position position="12"/>
    </location>
    <ligand>
        <name>Mg(2+)</name>
        <dbReference type="ChEBI" id="CHEBI:18420"/>
    </ligand>
</feature>
<dbReference type="InterPro" id="IPR043129">
    <property type="entry name" value="ATPase_NBD"/>
</dbReference>
<keyword evidence="2 6" id="KW-0808">Transferase</keyword>
<reference evidence="9" key="1">
    <citation type="journal article" date="2012" name="J. Bacteriol.">
        <title>Genome sequence of the haloalkaliphilic methanotrophic bacterium Methylomicrobium alcaliphilum 20Z.</title>
        <authorList>
            <person name="Vuilleumier S."/>
            <person name="Khmelenina V.N."/>
            <person name="Bringel F."/>
            <person name="Reshetnikov A.S."/>
            <person name="Lajus A."/>
            <person name="Mangenot S."/>
            <person name="Rouy Z."/>
            <person name="Op den Camp H.J."/>
            <person name="Jetten M.S."/>
            <person name="Dispirito A.A."/>
            <person name="Dunfield P."/>
            <person name="Klotz M.G."/>
            <person name="Semrau J.D."/>
            <person name="Stein L.Y."/>
            <person name="Barbe V."/>
            <person name="Medigue C."/>
            <person name="Trotsenko Y.A."/>
            <person name="Kalyuzhnaya M.G."/>
        </authorList>
    </citation>
    <scope>NUCLEOTIDE SEQUENCE [LARGE SCALE GENOMIC DNA]</scope>
    <source>
        <strain evidence="9">DSM 19304 / NCIMB 14124 / VKM B-2133 / 20Z</strain>
    </source>
</reference>
<evidence type="ECO:0000256" key="6">
    <source>
        <dbReference type="HAMAP-Rule" id="MF_00020"/>
    </source>
</evidence>
<dbReference type="Pfam" id="PF00871">
    <property type="entry name" value="Acetate_kinase"/>
    <property type="match status" value="1"/>
</dbReference>
<feature type="binding site" evidence="6">
    <location>
        <begin position="208"/>
        <end position="212"/>
    </location>
    <ligand>
        <name>ATP</name>
        <dbReference type="ChEBI" id="CHEBI:30616"/>
    </ligand>
</feature>
<feature type="binding site" evidence="6">
    <location>
        <position position="91"/>
    </location>
    <ligand>
        <name>substrate</name>
    </ligand>
</feature>
<protein>
    <recommendedName>
        <fullName evidence="6">Acetate kinase</fullName>
        <ecNumber evidence="6">2.7.2.1</ecNumber>
    </recommendedName>
    <alternativeName>
        <fullName evidence="6">Acetokinase</fullName>
    </alternativeName>
</protein>
<feature type="active site" description="Proton donor/acceptor" evidence="6">
    <location>
        <position position="148"/>
    </location>
</feature>
<dbReference type="GO" id="GO:0008776">
    <property type="term" value="F:acetate kinase activity"/>
    <property type="evidence" value="ECO:0007669"/>
    <property type="project" value="UniProtKB-UniRule"/>
</dbReference>
<feature type="binding site" evidence="6">
    <location>
        <position position="19"/>
    </location>
    <ligand>
        <name>ATP</name>
        <dbReference type="ChEBI" id="CHEBI:30616"/>
    </ligand>
</feature>
<dbReference type="HOGENOM" id="CLU_020352_0_1_6"/>
<feature type="binding site" evidence="6">
    <location>
        <position position="384"/>
    </location>
    <ligand>
        <name>Mg(2+)</name>
        <dbReference type="ChEBI" id="CHEBI:18420"/>
    </ligand>
</feature>
<accession>G4T0C7</accession>
<comment type="subcellular location">
    <subcellularLocation>
        <location evidence="6">Cytoplasm</location>
    </subcellularLocation>
</comment>
<dbReference type="GO" id="GO:0006085">
    <property type="term" value="P:acetyl-CoA biosynthetic process"/>
    <property type="evidence" value="ECO:0007669"/>
    <property type="project" value="UniProtKB-UniRule"/>
</dbReference>
<dbReference type="CDD" id="cd24010">
    <property type="entry name" value="ASKHA_NBD_AcK_PK"/>
    <property type="match status" value="1"/>
</dbReference>
<comment type="cofactor">
    <cofactor evidence="6">
        <name>Mg(2+)</name>
        <dbReference type="ChEBI" id="CHEBI:18420"/>
    </cofactor>
    <cofactor evidence="6">
        <name>Mn(2+)</name>
        <dbReference type="ChEBI" id="CHEBI:29035"/>
    </cofactor>
    <text evidence="6">Mg(2+). Can also accept Mn(2+).</text>
</comment>
<dbReference type="RefSeq" id="WP_014149283.1">
    <property type="nucleotide sequence ID" value="NC_016112.1"/>
</dbReference>
<dbReference type="InterPro" id="IPR023865">
    <property type="entry name" value="Aliphatic_acid_kinase_CS"/>
</dbReference>
<dbReference type="UniPathway" id="UPA00340">
    <property type="reaction ID" value="UER00458"/>
</dbReference>
<sequence>MTIPNGNILVINSGSSSIKYRLIALPQEQVLADGLLERIGEQESRIIHRADDSGRLNEIKQSVIAADHHQAFKAVFEILGENCSVDAIGHRVVHGGDRFSGPALVDDDTIASMRALCRIAPLHNPVNLLGIESCLAHFPGVPQVAVFDTAFHQTMPPHAYRYAIPETWYSDYGIRRFGFHGTSHHYVARRAAEFIGKPFDRSHLITLHLGNGASATAIANGRSVDTSMGFTPLEGLVMGTRSGDLDPAIPLFVEQTENTDTDAIDRALNRESGLKGLCGTNDLRTVLEQTNAGDERARLALDLYCYRIKKYIGAYYAVLGEVDALVFTGGVGENAAEVRRLACEGLSRLGIAIDEAANSDVTGAIAEIGLAESRTRILVIKTDEELQIAREAMAVLDKDHA</sequence>
<dbReference type="Proteomes" id="UP000008315">
    <property type="component" value="Chromosome"/>
</dbReference>
<evidence type="ECO:0000256" key="1">
    <source>
        <dbReference type="ARBA" id="ARBA00008748"/>
    </source>
</evidence>
<organism evidence="8 9">
    <name type="scientific">Methylotuvimicrobium alcaliphilum (strain DSM 19304 / NCIMB 14124 / VKM B-2133 / 20Z)</name>
    <name type="common">Methylomicrobium alcaliphilum</name>
    <dbReference type="NCBI Taxonomy" id="1091494"/>
    <lineage>
        <taxon>Bacteria</taxon>
        <taxon>Pseudomonadati</taxon>
        <taxon>Pseudomonadota</taxon>
        <taxon>Gammaproteobacteria</taxon>
        <taxon>Methylococcales</taxon>
        <taxon>Methylococcaceae</taxon>
        <taxon>Methylotuvimicrobium</taxon>
    </lineage>
</organism>
<dbReference type="PIRSF" id="PIRSF000722">
    <property type="entry name" value="Acetate_prop_kin"/>
    <property type="match status" value="1"/>
</dbReference>
<dbReference type="Gene3D" id="3.30.420.40">
    <property type="match status" value="2"/>
</dbReference>
<dbReference type="EC" id="2.7.2.1" evidence="6"/>
<dbReference type="InterPro" id="IPR004372">
    <property type="entry name" value="Ac/propionate_kinase"/>
</dbReference>
<dbReference type="GO" id="GO:0006083">
    <property type="term" value="P:acetate metabolic process"/>
    <property type="evidence" value="ECO:0007669"/>
    <property type="project" value="TreeGrafter"/>
</dbReference>
<gene>
    <name evidence="6 8" type="primary">ackA</name>
    <name evidence="8" type="ordered locus">MEALZ_2853</name>
</gene>